<feature type="transmembrane region" description="Helical" evidence="8">
    <location>
        <begin position="109"/>
        <end position="133"/>
    </location>
</feature>
<keyword evidence="7" id="KW-0924">Ammonia transport</keyword>
<feature type="transmembrane region" description="Helical" evidence="8">
    <location>
        <begin position="221"/>
        <end position="238"/>
    </location>
</feature>
<dbReference type="InterPro" id="IPR001905">
    <property type="entry name" value="Ammonium_transpt"/>
</dbReference>
<comment type="similarity">
    <text evidence="2">Belongs to the ammonia transporter channel (TC 1.A.11.2) family.</text>
</comment>
<dbReference type="NCBIfam" id="TIGR00836">
    <property type="entry name" value="amt"/>
    <property type="match status" value="1"/>
</dbReference>
<dbReference type="InterPro" id="IPR035965">
    <property type="entry name" value="PAS-like_dom_sf"/>
</dbReference>
<feature type="transmembrane region" description="Helical" evidence="8">
    <location>
        <begin position="180"/>
        <end position="201"/>
    </location>
</feature>
<dbReference type="SUPFAM" id="SSF55785">
    <property type="entry name" value="PYP-like sensor domain (PAS domain)"/>
    <property type="match status" value="2"/>
</dbReference>
<dbReference type="SUPFAM" id="SSF141868">
    <property type="entry name" value="EAL domain-like"/>
    <property type="match status" value="1"/>
</dbReference>
<dbReference type="PROSITE" id="PS50887">
    <property type="entry name" value="GGDEF"/>
    <property type="match status" value="1"/>
</dbReference>
<evidence type="ECO:0000259" key="11">
    <source>
        <dbReference type="PROSITE" id="PS50883"/>
    </source>
</evidence>
<dbReference type="Pfam" id="PF00909">
    <property type="entry name" value="Ammonium_transp"/>
    <property type="match status" value="1"/>
</dbReference>
<evidence type="ECO:0000256" key="8">
    <source>
        <dbReference type="SAM" id="Phobius"/>
    </source>
</evidence>
<keyword evidence="4 8" id="KW-0812">Transmembrane</keyword>
<dbReference type="Gene3D" id="1.10.3430.10">
    <property type="entry name" value="Ammonium transporter AmtB like domains"/>
    <property type="match status" value="1"/>
</dbReference>
<keyword evidence="14" id="KW-1185">Reference proteome</keyword>
<evidence type="ECO:0000259" key="12">
    <source>
        <dbReference type="PROSITE" id="PS50887"/>
    </source>
</evidence>
<dbReference type="InterPro" id="IPR018047">
    <property type="entry name" value="Ammonium_transpt_CS"/>
</dbReference>
<dbReference type="CDD" id="cd01949">
    <property type="entry name" value="GGDEF"/>
    <property type="match status" value="1"/>
</dbReference>
<dbReference type="InterPro" id="IPR000160">
    <property type="entry name" value="GGDEF_dom"/>
</dbReference>
<dbReference type="Pfam" id="PF00990">
    <property type="entry name" value="GGDEF"/>
    <property type="match status" value="1"/>
</dbReference>
<sequence>MLPHKEVSRAAAVRLCKGDEVTDHQAFDALWLLLAAVLVLVMQGGFLCLESGLTRSKNAINVALKNAFDLLVTTALFWLIGFSLMFGPYDGWAPDLGLMAADFSERPFWDAAFFFFQLTFCATAATIVSGAIAERTRFSTYILLTSLIAVMIYPLFGHLAWGGSLTGAPGWLAEQGFVDFAGSTVVHSLGGWVALAAIVLVGTRHGRFVNGKAQLIPSSNLPFAMLGMMFFIIGWIGFNGGSTLGFTTAIPGIIVNTLVAATLGGITGMLMGFTGSQNNQGAQLTINGTLAGLVAITAGCHAVTTTEAAVIGFVGALCMRGMELLLLRLQLDDAISATPVHLGAGIWGTLAVGLFGDPAKLGTGLDWYEQVLAQVKGIAICAVWAFTLSFVFLLILRRFMPLRVSSEAEHEGLNSSEHGASTELTDLLYAMNEQERTGDMNRKMPVEPFTEVGQIAQKYNQVMAKLNRMISRTQLILKDMRDGVITFSEQGIITSVNPGAEEIFGRRRHQLVGQSVSVLLHGENQALYPHTQIERLLTLIAASQNEGPHELIGRKQDGSATPIEVMTSASPTDEGVQYSAVIRDISERKRMEDRLHRHSELAQVTLEAITEAVITCDGQLNTVYLNPVAQHLTGWRVEDAFGQSIDQVVRLQDANRDNVSIAALCRESSSDDESRQLSLLGWRGRRSEVQLNCAPLHDAKGTPVGWVVAMQDITRNSELQAKLTFQAVHDALTGLVNRREFERRLEQLILSARTDNSSHLVCYLDLDQFKLVNDTCGHRAGDALLRQLAQEVKALVRQGDTLARLGGDEFGILLANCPVEQGRMIAEQLRQTIKDFRFSWENQIFSVGVSIGLVPFGQDCPSLDELLSVADAACYAAKDMGRNRVHLYQPDDVELSHRQDQMQWAANIQHAIDCDRFRLFFQVIEPLSVQAGQVPHIEIFVRMLDEHEQLVPPGAFIPAAERYDLMPRIDQWVISNTLAWLGDRLHVDNSPLHCAINLSGASIGGKEYLERIKADIERHRIPAHYLCFEITETAAMLDPEAACSFIEELRSLGCHFALDDFGSGLSSFGYLKKLPVDYVKIDGIFIRDMANNEIDQAMVASINNIAHIMGLKTVAEFVEDRKTMGLLRQIGVDYAQGYLIGEPAPLEQLGRVRVMPR</sequence>
<dbReference type="Pfam" id="PF00989">
    <property type="entry name" value="PAS"/>
    <property type="match status" value="2"/>
</dbReference>
<feature type="domain" description="PAC" evidence="10">
    <location>
        <begin position="673"/>
        <end position="725"/>
    </location>
</feature>
<dbReference type="SMART" id="SM00086">
    <property type="entry name" value="PAC"/>
    <property type="match status" value="2"/>
</dbReference>
<evidence type="ECO:0000313" key="13">
    <source>
        <dbReference type="EMBL" id="GGB92119.1"/>
    </source>
</evidence>
<dbReference type="Gene3D" id="3.20.20.450">
    <property type="entry name" value="EAL domain"/>
    <property type="match status" value="1"/>
</dbReference>
<dbReference type="InterPro" id="IPR001633">
    <property type="entry name" value="EAL_dom"/>
</dbReference>
<feature type="domain" description="PAS" evidence="9">
    <location>
        <begin position="598"/>
        <end position="644"/>
    </location>
</feature>
<dbReference type="Gene3D" id="3.30.450.20">
    <property type="entry name" value="PAS domain"/>
    <property type="match status" value="2"/>
</dbReference>
<evidence type="ECO:0000256" key="7">
    <source>
        <dbReference type="ARBA" id="ARBA00023177"/>
    </source>
</evidence>
<feature type="transmembrane region" description="Helical" evidence="8">
    <location>
        <begin position="29"/>
        <end position="49"/>
    </location>
</feature>
<comment type="subcellular location">
    <subcellularLocation>
        <location evidence="1">Membrane</location>
        <topology evidence="1">Multi-pass membrane protein</topology>
    </subcellularLocation>
</comment>
<dbReference type="EMBL" id="BMIJ01000003">
    <property type="protein sequence ID" value="GGB92119.1"/>
    <property type="molecule type" value="Genomic_DNA"/>
</dbReference>
<dbReference type="InterPro" id="IPR024041">
    <property type="entry name" value="NH4_transpt_AmtB-like_dom"/>
</dbReference>
<dbReference type="InterPro" id="IPR035919">
    <property type="entry name" value="EAL_sf"/>
</dbReference>
<evidence type="ECO:0000313" key="14">
    <source>
        <dbReference type="Proteomes" id="UP000629025"/>
    </source>
</evidence>
<dbReference type="InterPro" id="IPR043128">
    <property type="entry name" value="Rev_trsase/Diguanyl_cyclase"/>
</dbReference>
<feature type="transmembrane region" description="Helical" evidence="8">
    <location>
        <begin position="375"/>
        <end position="396"/>
    </location>
</feature>
<keyword evidence="6 8" id="KW-0472">Membrane</keyword>
<feature type="domain" description="PAC" evidence="10">
    <location>
        <begin position="545"/>
        <end position="597"/>
    </location>
</feature>
<gene>
    <name evidence="13" type="ORF">GCM10011352_17720</name>
</gene>
<dbReference type="PROSITE" id="PS50112">
    <property type="entry name" value="PAS"/>
    <property type="match status" value="2"/>
</dbReference>
<feature type="domain" description="EAL" evidence="11">
    <location>
        <begin position="901"/>
        <end position="1157"/>
    </location>
</feature>
<dbReference type="PANTHER" id="PTHR44757">
    <property type="entry name" value="DIGUANYLATE CYCLASE DGCP"/>
    <property type="match status" value="1"/>
</dbReference>
<accession>A0ABQ1KC18</accession>
<organism evidence="13 14">
    <name type="scientific">Marinobacterium zhoushanense</name>
    <dbReference type="NCBI Taxonomy" id="1679163"/>
    <lineage>
        <taxon>Bacteria</taxon>
        <taxon>Pseudomonadati</taxon>
        <taxon>Pseudomonadota</taxon>
        <taxon>Gammaproteobacteria</taxon>
        <taxon>Oceanospirillales</taxon>
        <taxon>Oceanospirillaceae</taxon>
        <taxon>Marinobacterium</taxon>
    </lineage>
</organism>
<evidence type="ECO:0000256" key="6">
    <source>
        <dbReference type="ARBA" id="ARBA00023136"/>
    </source>
</evidence>
<feature type="transmembrane region" description="Helical" evidence="8">
    <location>
        <begin position="70"/>
        <end position="89"/>
    </location>
</feature>
<feature type="transmembrane region" description="Helical" evidence="8">
    <location>
        <begin position="284"/>
        <end position="304"/>
    </location>
</feature>
<name>A0ABQ1KC18_9GAMM</name>
<evidence type="ECO:0000259" key="9">
    <source>
        <dbReference type="PROSITE" id="PS50112"/>
    </source>
</evidence>
<dbReference type="SMART" id="SM00267">
    <property type="entry name" value="GGDEF"/>
    <property type="match status" value="1"/>
</dbReference>
<dbReference type="PROSITE" id="PS50883">
    <property type="entry name" value="EAL"/>
    <property type="match status" value="1"/>
</dbReference>
<keyword evidence="3" id="KW-0813">Transport</keyword>
<feature type="domain" description="GGDEF" evidence="12">
    <location>
        <begin position="757"/>
        <end position="890"/>
    </location>
</feature>
<proteinExistence type="inferred from homology"/>
<evidence type="ECO:0008006" key="15">
    <source>
        <dbReference type="Google" id="ProtNLM"/>
    </source>
</evidence>
<dbReference type="Gene3D" id="3.30.70.270">
    <property type="match status" value="1"/>
</dbReference>
<dbReference type="InterPro" id="IPR029787">
    <property type="entry name" value="Nucleotide_cyclase"/>
</dbReference>
<dbReference type="SMART" id="SM00052">
    <property type="entry name" value="EAL"/>
    <property type="match status" value="1"/>
</dbReference>
<feature type="transmembrane region" description="Helical" evidence="8">
    <location>
        <begin position="140"/>
        <end position="160"/>
    </location>
</feature>
<dbReference type="CDD" id="cd01948">
    <property type="entry name" value="EAL"/>
    <property type="match status" value="1"/>
</dbReference>
<dbReference type="InterPro" id="IPR000700">
    <property type="entry name" value="PAS-assoc_C"/>
</dbReference>
<dbReference type="Pfam" id="PF00563">
    <property type="entry name" value="EAL"/>
    <property type="match status" value="1"/>
</dbReference>
<dbReference type="PANTHER" id="PTHR44757:SF4">
    <property type="entry name" value="DIGUANYLATE CYCLASE DGCE-RELATED"/>
    <property type="match status" value="1"/>
</dbReference>
<feature type="transmembrane region" description="Helical" evidence="8">
    <location>
        <begin position="250"/>
        <end position="272"/>
    </location>
</feature>
<evidence type="ECO:0000256" key="5">
    <source>
        <dbReference type="ARBA" id="ARBA00022989"/>
    </source>
</evidence>
<evidence type="ECO:0000256" key="4">
    <source>
        <dbReference type="ARBA" id="ARBA00022692"/>
    </source>
</evidence>
<dbReference type="SUPFAM" id="SSF111352">
    <property type="entry name" value="Ammonium transporter"/>
    <property type="match status" value="1"/>
</dbReference>
<dbReference type="PROSITE" id="PS50113">
    <property type="entry name" value="PAC"/>
    <property type="match status" value="2"/>
</dbReference>
<feature type="transmembrane region" description="Helical" evidence="8">
    <location>
        <begin position="334"/>
        <end position="355"/>
    </location>
</feature>
<evidence type="ECO:0000256" key="1">
    <source>
        <dbReference type="ARBA" id="ARBA00004141"/>
    </source>
</evidence>
<protein>
    <recommendedName>
        <fullName evidence="15">Amt family ammonium transporter</fullName>
    </recommendedName>
</protein>
<dbReference type="InterPro" id="IPR013767">
    <property type="entry name" value="PAS_fold"/>
</dbReference>
<dbReference type="InterPro" id="IPR001610">
    <property type="entry name" value="PAC"/>
</dbReference>
<dbReference type="Proteomes" id="UP000629025">
    <property type="component" value="Unassembled WGS sequence"/>
</dbReference>
<dbReference type="SMART" id="SM00091">
    <property type="entry name" value="PAS"/>
    <property type="match status" value="2"/>
</dbReference>
<feature type="domain" description="PAS" evidence="9">
    <location>
        <begin position="469"/>
        <end position="537"/>
    </location>
</feature>
<dbReference type="NCBIfam" id="TIGR00254">
    <property type="entry name" value="GGDEF"/>
    <property type="match status" value="1"/>
</dbReference>
<evidence type="ECO:0000256" key="3">
    <source>
        <dbReference type="ARBA" id="ARBA00022448"/>
    </source>
</evidence>
<dbReference type="InterPro" id="IPR000014">
    <property type="entry name" value="PAS"/>
</dbReference>
<dbReference type="InterPro" id="IPR029020">
    <property type="entry name" value="Ammonium/urea_transptr"/>
</dbReference>
<reference evidence="14" key="1">
    <citation type="journal article" date="2019" name="Int. J. Syst. Evol. Microbiol.">
        <title>The Global Catalogue of Microorganisms (GCM) 10K type strain sequencing project: providing services to taxonomists for standard genome sequencing and annotation.</title>
        <authorList>
            <consortium name="The Broad Institute Genomics Platform"/>
            <consortium name="The Broad Institute Genome Sequencing Center for Infectious Disease"/>
            <person name="Wu L."/>
            <person name="Ma J."/>
        </authorList>
    </citation>
    <scope>NUCLEOTIDE SEQUENCE [LARGE SCALE GENOMIC DNA]</scope>
    <source>
        <strain evidence="14">CGMCC 1.15341</strain>
    </source>
</reference>
<keyword evidence="5 8" id="KW-1133">Transmembrane helix</keyword>
<dbReference type="InterPro" id="IPR052155">
    <property type="entry name" value="Biofilm_reg_signaling"/>
</dbReference>
<evidence type="ECO:0000256" key="2">
    <source>
        <dbReference type="ARBA" id="ARBA00005887"/>
    </source>
</evidence>
<dbReference type="SUPFAM" id="SSF55073">
    <property type="entry name" value="Nucleotide cyclase"/>
    <property type="match status" value="1"/>
</dbReference>
<comment type="caution">
    <text evidence="13">The sequence shown here is derived from an EMBL/GenBank/DDBJ whole genome shotgun (WGS) entry which is preliminary data.</text>
</comment>
<dbReference type="CDD" id="cd00130">
    <property type="entry name" value="PAS"/>
    <property type="match status" value="2"/>
</dbReference>
<dbReference type="PROSITE" id="PS01219">
    <property type="entry name" value="AMMONIUM_TRANSP"/>
    <property type="match status" value="1"/>
</dbReference>
<evidence type="ECO:0000259" key="10">
    <source>
        <dbReference type="PROSITE" id="PS50113"/>
    </source>
</evidence>
<dbReference type="NCBIfam" id="TIGR00229">
    <property type="entry name" value="sensory_box"/>
    <property type="match status" value="2"/>
</dbReference>